<dbReference type="RefSeq" id="WP_011861846.1">
    <property type="nucleotide sequence ID" value="NZ_AP031492.1"/>
</dbReference>
<keyword evidence="1" id="KW-0812">Transmembrane</keyword>
<evidence type="ECO:0000313" key="3">
    <source>
        <dbReference type="EMBL" id="SJS17590.1"/>
    </source>
</evidence>
<dbReference type="EMBL" id="FUPS01000004">
    <property type="protein sequence ID" value="SJS17590.1"/>
    <property type="molecule type" value="Genomic_DNA"/>
</dbReference>
<dbReference type="Proteomes" id="UP000878956">
    <property type="component" value="Unassembled WGS sequence"/>
</dbReference>
<dbReference type="EMBL" id="DAEPXK010000001">
    <property type="protein sequence ID" value="HBH1540667.1"/>
    <property type="molecule type" value="Genomic_DNA"/>
</dbReference>
<gene>
    <name evidence="2" type="ORF">KRM00_000115</name>
    <name evidence="3" type="ORF">SAMEA3375112_01440</name>
</gene>
<name>A0A9X8RI18_CLODI</name>
<reference evidence="2" key="2">
    <citation type="journal article" date="2018" name="Genome Biol.">
        <title>SKESA: strategic k-mer extension for scrupulous assemblies.</title>
        <authorList>
            <person name="Souvorov A."/>
            <person name="Agarwala R."/>
            <person name="Lipman D.J."/>
        </authorList>
    </citation>
    <scope>NUCLEOTIDE SEQUENCE</scope>
    <source>
        <strain evidence="2">HN1000</strain>
    </source>
</reference>
<evidence type="ECO:0000256" key="1">
    <source>
        <dbReference type="SAM" id="Phobius"/>
    </source>
</evidence>
<feature type="transmembrane region" description="Helical" evidence="1">
    <location>
        <begin position="77"/>
        <end position="96"/>
    </location>
</feature>
<dbReference type="AlphaFoldDB" id="A0A9X8RI18"/>
<feature type="transmembrane region" description="Helical" evidence="1">
    <location>
        <begin position="108"/>
        <end position="130"/>
    </location>
</feature>
<feature type="transmembrane region" description="Helical" evidence="1">
    <location>
        <begin position="12"/>
        <end position="32"/>
    </location>
</feature>
<accession>A0A9X8RI18</accession>
<dbReference type="Proteomes" id="UP000189137">
    <property type="component" value="Unassembled WGS sequence"/>
</dbReference>
<feature type="transmembrane region" description="Helical" evidence="1">
    <location>
        <begin position="38"/>
        <end position="56"/>
    </location>
</feature>
<evidence type="ECO:0000313" key="4">
    <source>
        <dbReference type="Proteomes" id="UP000189137"/>
    </source>
</evidence>
<protein>
    <submittedName>
        <fullName evidence="3">Uncharacterized protein</fullName>
    </submittedName>
</protein>
<sequence>MSKSELGVKANLVSELMMLSYFFIDLLLQKFIFKGEGIWFTFIILLAFWVCNLMYNKKYNDLVDEASKLMLLKVDQIASKIMLYSMFVIAVLFSVNHTRALDISNLDIGIMLLAVLFIQSLSKLILYIYFDKKGICN</sequence>
<comment type="caution">
    <text evidence="3">The sequence shown here is derived from an EMBL/GenBank/DDBJ whole genome shotgun (WGS) entry which is preliminary data.</text>
</comment>
<dbReference type="KEGG" id="pdf:CD630DERM_31410"/>
<proteinExistence type="predicted"/>
<keyword evidence="1" id="KW-1133">Transmembrane helix</keyword>
<reference evidence="2" key="3">
    <citation type="submission" date="2021-06" db="EMBL/GenBank/DDBJ databases">
        <authorList>
            <consortium name="NCBI Pathogen Detection Project"/>
        </authorList>
    </citation>
    <scope>NUCLEOTIDE SEQUENCE</scope>
    <source>
        <strain evidence="2">HN1000</strain>
    </source>
</reference>
<evidence type="ECO:0000313" key="2">
    <source>
        <dbReference type="EMBL" id="HBH1540667.1"/>
    </source>
</evidence>
<reference evidence="3 4" key="1">
    <citation type="submission" date="2017-02" db="EMBL/GenBank/DDBJ databases">
        <authorList>
            <consortium name="Pathogen Informatics"/>
        </authorList>
    </citation>
    <scope>NUCLEOTIDE SEQUENCE [LARGE SCALE GENOMIC DNA]</scope>
    <source>
        <strain evidence="3 4">VRECD0157</strain>
    </source>
</reference>
<keyword evidence="1" id="KW-0472">Membrane</keyword>
<organism evidence="3 4">
    <name type="scientific">Clostridioides difficile</name>
    <name type="common">Peptoclostridium difficile</name>
    <dbReference type="NCBI Taxonomy" id="1496"/>
    <lineage>
        <taxon>Bacteria</taxon>
        <taxon>Bacillati</taxon>
        <taxon>Bacillota</taxon>
        <taxon>Clostridia</taxon>
        <taxon>Peptostreptococcales</taxon>
        <taxon>Peptostreptococcaceae</taxon>
        <taxon>Clostridioides</taxon>
    </lineage>
</organism>